<feature type="active site" description="Proton donor" evidence="3">
    <location>
        <position position="285"/>
    </location>
</feature>
<dbReference type="PANTHER" id="PTHR43475">
    <property type="entry name" value="METHYLTHIORIBOSE-1-PHOSPHATE ISOMERASE"/>
    <property type="match status" value="1"/>
</dbReference>
<accession>A0A1R1Y4A6</accession>
<sequence length="416" mass="44894">MGAGNDNMLLSLKWERPSLEIVDQLVLPHKHVWVKINTSKDAFTAIKTMQVRGAPAIAVVAGLGLAAEVISDKKNLESGQDAVSYLKERMNYLRSARPTAVNLAEAMDLLTSVVDTTYSQILDESDLQRQSAYVVDSFVEAAEGLLVRDISDNMAIGKFGSEYITRKYLQKESKDSNTTGGEGFSVLTHCNTGSLATAGYGTALGIIRSLSKNNSDLKHVYCTETRPYNQGSRLTAYELLCEKIPFTLCFDSSISYLIQQSQKKSKSNDSSSAKSPVFAIIVGADRVTRNGDTANKIGTYQLALLARNFGLEFIVAVPSTSIDLKLSDGDSIPIEYRASEEVTTVSGMLVSSEKGVDAVGSRGTVRVAPEGEYGVFNPGFDVTPANLITAIVTEKGTISTKLPDGTFDIESFLSTV</sequence>
<dbReference type="InterPro" id="IPR037171">
    <property type="entry name" value="NagB/RpiA_transferase-like"/>
</dbReference>
<feature type="site" description="Transition state stabilizer" evidence="3">
    <location>
        <position position="190"/>
    </location>
</feature>
<reference evidence="4" key="1">
    <citation type="submission" date="2017-01" db="EMBL/GenBank/DDBJ databases">
        <authorList>
            <person name="Mah S.A."/>
            <person name="Swanson W.J."/>
            <person name="Moy G.W."/>
            <person name="Vacquier V.D."/>
        </authorList>
    </citation>
    <scope>NUCLEOTIDE SEQUENCE [LARGE SCALE GENOMIC DNA]</scope>
    <source>
        <strain evidence="4">ID-206-W2</strain>
    </source>
</reference>
<dbReference type="UniPathway" id="UPA00904">
    <property type="reaction ID" value="UER00874"/>
</dbReference>
<comment type="subcellular location">
    <subcellularLocation>
        <location evidence="3">Cytoplasm</location>
    </subcellularLocation>
    <subcellularLocation>
        <location evidence="3">Nucleus</location>
    </subcellularLocation>
</comment>
<dbReference type="HAMAP" id="MF_01678">
    <property type="entry name" value="Salvage_MtnA"/>
    <property type="match status" value="1"/>
</dbReference>
<dbReference type="InterPro" id="IPR005251">
    <property type="entry name" value="IF-M1Pi"/>
</dbReference>
<evidence type="ECO:0000313" key="5">
    <source>
        <dbReference type="EMBL" id="OMJ25654.1"/>
    </source>
</evidence>
<dbReference type="EC" id="5.3.1.23" evidence="3"/>
<keyword evidence="2 3" id="KW-0413">Isomerase</keyword>
<evidence type="ECO:0000256" key="2">
    <source>
        <dbReference type="ARBA" id="ARBA00023235"/>
    </source>
</evidence>
<protein>
    <recommendedName>
        <fullName evidence="3">Methylthioribose-1-phosphate isomerase</fullName>
        <shortName evidence="3">M1Pi</shortName>
        <shortName evidence="3">MTR-1-P isomerase</shortName>
        <ecNumber evidence="3">5.3.1.23</ecNumber>
    </recommendedName>
    <alternativeName>
        <fullName evidence="3">S-methyl-5-thioribose-1-phosphate isomerase</fullName>
    </alternativeName>
    <alternativeName>
        <fullName evidence="3">Translation initiation factor eIF-2B subunit alpha/beta/delta-like protein</fullName>
    </alternativeName>
</protein>
<keyword evidence="1 3" id="KW-0486">Methionine biosynthesis</keyword>
<keyword evidence="3" id="KW-0028">Amino-acid biosynthesis</keyword>
<dbReference type="GO" id="GO:0005634">
    <property type="term" value="C:nucleus"/>
    <property type="evidence" value="ECO:0007669"/>
    <property type="project" value="UniProtKB-SubCell"/>
</dbReference>
<keyword evidence="3" id="KW-0963">Cytoplasm</keyword>
<gene>
    <name evidence="3" type="primary">MRI1</name>
    <name evidence="5" type="ORF">AYI69_g4220</name>
    <name evidence="4" type="ORF">AYI69_g5695</name>
</gene>
<dbReference type="FunFam" id="1.20.120.420:FF:000003">
    <property type="entry name" value="Methylthioribose-1-phosphate isomerase"/>
    <property type="match status" value="1"/>
</dbReference>
<comment type="function">
    <text evidence="3">Catalyzes the interconversion of methylthioribose-1-phosphate (MTR-1-P) into methylthioribulose-1-phosphate (MTRu-1-P).</text>
</comment>
<comment type="similarity">
    <text evidence="3">Belongs to the eIF-2B alpha/beta/delta subunits family. MtnA subfamily.</text>
</comment>
<organism evidence="4 6">
    <name type="scientific">Smittium culicis</name>
    <dbReference type="NCBI Taxonomy" id="133412"/>
    <lineage>
        <taxon>Eukaryota</taxon>
        <taxon>Fungi</taxon>
        <taxon>Fungi incertae sedis</taxon>
        <taxon>Zoopagomycota</taxon>
        <taxon>Kickxellomycotina</taxon>
        <taxon>Harpellomycetes</taxon>
        <taxon>Harpellales</taxon>
        <taxon>Legeriomycetaceae</taxon>
        <taxon>Smittium</taxon>
    </lineage>
</organism>
<dbReference type="InterPro" id="IPR027363">
    <property type="entry name" value="M1Pi_N"/>
</dbReference>
<dbReference type="FunFam" id="3.40.50.10470:FF:000006">
    <property type="entry name" value="Methylthioribose-1-phosphate isomerase"/>
    <property type="match status" value="1"/>
</dbReference>
<dbReference type="EMBL" id="LSSM01002426">
    <property type="protein sequence ID" value="OMJ21743.1"/>
    <property type="molecule type" value="Genomic_DNA"/>
</dbReference>
<dbReference type="Pfam" id="PF01008">
    <property type="entry name" value="IF-2B"/>
    <property type="match status" value="1"/>
</dbReference>
<dbReference type="PANTHER" id="PTHR43475:SF1">
    <property type="entry name" value="METHYLTHIORIBOSE-1-PHOSPHATE ISOMERASE"/>
    <property type="match status" value="1"/>
</dbReference>
<keyword evidence="3" id="KW-0539">Nucleus</keyword>
<evidence type="ECO:0000256" key="3">
    <source>
        <dbReference type="HAMAP-Rule" id="MF_03119"/>
    </source>
</evidence>
<dbReference type="NCBIfam" id="TIGR00512">
    <property type="entry name" value="salvage_mtnA"/>
    <property type="match status" value="1"/>
</dbReference>
<dbReference type="OrthoDB" id="2461at2759"/>
<dbReference type="NCBIfam" id="TIGR00524">
    <property type="entry name" value="eIF-2B_rel"/>
    <property type="match status" value="1"/>
</dbReference>
<evidence type="ECO:0000313" key="4">
    <source>
        <dbReference type="EMBL" id="OMJ21743.1"/>
    </source>
</evidence>
<dbReference type="InterPro" id="IPR042529">
    <property type="entry name" value="IF_2B-like_C"/>
</dbReference>
<reference evidence="6" key="2">
    <citation type="submission" date="2017-01" db="EMBL/GenBank/DDBJ databases">
        <authorList>
            <person name="Wang Y."/>
            <person name="White M."/>
            <person name="Kvist S."/>
            <person name="Moncalvo J.-M."/>
        </authorList>
    </citation>
    <scope>NUCLEOTIDE SEQUENCE [LARGE SCALE GENOMIC DNA]</scope>
    <source>
        <strain evidence="6">ID-206-W2</strain>
    </source>
</reference>
<keyword evidence="6" id="KW-1185">Reference proteome</keyword>
<comment type="caution">
    <text evidence="4">The sequence shown here is derived from an EMBL/GenBank/DDBJ whole genome shotgun (WGS) entry which is preliminary data.</text>
</comment>
<dbReference type="GO" id="GO:0046523">
    <property type="term" value="F:S-methyl-5-thioribose-1-phosphate isomerase activity"/>
    <property type="evidence" value="ECO:0007669"/>
    <property type="project" value="UniProtKB-UniRule"/>
</dbReference>
<dbReference type="InterPro" id="IPR011559">
    <property type="entry name" value="Initiation_fac_2B_a/b/d"/>
</dbReference>
<dbReference type="GO" id="GO:0005737">
    <property type="term" value="C:cytoplasm"/>
    <property type="evidence" value="ECO:0007669"/>
    <property type="project" value="UniProtKB-SubCell"/>
</dbReference>
<dbReference type="Gene3D" id="1.20.120.420">
    <property type="entry name" value="translation initiation factor eif-2b, domain 1"/>
    <property type="match status" value="1"/>
</dbReference>
<dbReference type="NCBIfam" id="NF004326">
    <property type="entry name" value="PRK05720.1"/>
    <property type="match status" value="1"/>
</dbReference>
<comment type="pathway">
    <text evidence="3">Amino-acid biosynthesis; L-methionine biosynthesis via salvage pathway; L-methionine from S-methyl-5-thio-alpha-D-ribose 1-phosphate: step 1/6.</text>
</comment>
<dbReference type="GO" id="GO:0019509">
    <property type="term" value="P:L-methionine salvage from methylthioadenosine"/>
    <property type="evidence" value="ECO:0007669"/>
    <property type="project" value="UniProtKB-UniRule"/>
</dbReference>
<dbReference type="SUPFAM" id="SSF100950">
    <property type="entry name" value="NagB/RpiA/CoA transferase-like"/>
    <property type="match status" value="1"/>
</dbReference>
<proteinExistence type="inferred from homology"/>
<dbReference type="InterPro" id="IPR000649">
    <property type="entry name" value="IF-2B-related"/>
</dbReference>
<dbReference type="EMBL" id="LSSM01001602">
    <property type="protein sequence ID" value="OMJ25654.1"/>
    <property type="molecule type" value="Genomic_DNA"/>
</dbReference>
<dbReference type="Gene3D" id="3.40.50.10470">
    <property type="entry name" value="Translation initiation factor eif-2b, domain 2"/>
    <property type="match status" value="1"/>
</dbReference>
<dbReference type="AlphaFoldDB" id="A0A1R1Y4A6"/>
<evidence type="ECO:0000256" key="1">
    <source>
        <dbReference type="ARBA" id="ARBA00023167"/>
    </source>
</evidence>
<evidence type="ECO:0000313" key="6">
    <source>
        <dbReference type="Proteomes" id="UP000187429"/>
    </source>
</evidence>
<name>A0A1R1Y4A6_9FUNG</name>
<comment type="catalytic activity">
    <reaction evidence="3">
        <text>5-(methylsulfanyl)-alpha-D-ribose 1-phosphate = 5-(methylsulfanyl)-D-ribulose 1-phosphate</text>
        <dbReference type="Rhea" id="RHEA:19989"/>
        <dbReference type="ChEBI" id="CHEBI:58533"/>
        <dbReference type="ChEBI" id="CHEBI:58548"/>
        <dbReference type="EC" id="5.3.1.23"/>
    </reaction>
</comment>
<dbReference type="Proteomes" id="UP000187429">
    <property type="component" value="Unassembled WGS sequence"/>
</dbReference>